<evidence type="ECO:0000313" key="3">
    <source>
        <dbReference type="EMBL" id="SEB48852.1"/>
    </source>
</evidence>
<proteinExistence type="predicted"/>
<sequence length="326" mass="35646">MTTEPDIKSATDPLSLLDPEIAEFIRRGVVASQKFPPRESMSPPEARKVAEIVRSQWVEGGPTMASVEEFAVPTPYEALRLRVYHPKNRSGDGALLYLPGGGWTLFSVDTHDRLMREYAQAAGITVLGIDYSRAPEAKFPQAIHELDAVLDWLEQNDATLGFSFGKLAMGGDSAGGNLTVATCMKRRDTGKRLPAAMLLNYGSFDLGFAKDSVVKFGNGAYVLGTHMMLWFTMNYIRTPDDMLDPLASPLRGEKAGLPPAFMAIADHDVLYDDNVAMAKALREAGVEVCDNIYPGTVHSFLEAMSIAAVSRRAIGETADWLRERIG</sequence>
<evidence type="ECO:0000256" key="1">
    <source>
        <dbReference type="ARBA" id="ARBA00022801"/>
    </source>
</evidence>
<evidence type="ECO:0000313" key="4">
    <source>
        <dbReference type="Proteomes" id="UP000199064"/>
    </source>
</evidence>
<protein>
    <submittedName>
        <fullName evidence="3">Acetyl esterase</fullName>
    </submittedName>
</protein>
<dbReference type="EMBL" id="FNSL01000001">
    <property type="protein sequence ID" value="SEB48852.1"/>
    <property type="molecule type" value="Genomic_DNA"/>
</dbReference>
<accession>A0A1H4JT74</accession>
<dbReference type="Gene3D" id="3.40.50.1820">
    <property type="entry name" value="alpha/beta hydrolase"/>
    <property type="match status" value="1"/>
</dbReference>
<dbReference type="InterPro" id="IPR029058">
    <property type="entry name" value="AB_hydrolase_fold"/>
</dbReference>
<dbReference type="InterPro" id="IPR013094">
    <property type="entry name" value="AB_hydrolase_3"/>
</dbReference>
<dbReference type="InterPro" id="IPR050300">
    <property type="entry name" value="GDXG_lipolytic_enzyme"/>
</dbReference>
<organism evidence="3 4">
    <name type="scientific">Nitratireductor aquibiodomus</name>
    <dbReference type="NCBI Taxonomy" id="204799"/>
    <lineage>
        <taxon>Bacteria</taxon>
        <taxon>Pseudomonadati</taxon>
        <taxon>Pseudomonadota</taxon>
        <taxon>Alphaproteobacteria</taxon>
        <taxon>Hyphomicrobiales</taxon>
        <taxon>Phyllobacteriaceae</taxon>
        <taxon>Nitratireductor</taxon>
    </lineage>
</organism>
<gene>
    <name evidence="3" type="ORF">SAMN05216452_1614</name>
</gene>
<dbReference type="SUPFAM" id="SSF53474">
    <property type="entry name" value="alpha/beta-Hydrolases"/>
    <property type="match status" value="1"/>
</dbReference>
<dbReference type="GO" id="GO:0016787">
    <property type="term" value="F:hydrolase activity"/>
    <property type="evidence" value="ECO:0007669"/>
    <property type="project" value="UniProtKB-KW"/>
</dbReference>
<dbReference type="RefSeq" id="WP_090328071.1">
    <property type="nucleotide sequence ID" value="NZ_FNSL01000001.1"/>
</dbReference>
<feature type="domain" description="Alpha/beta hydrolase fold-3" evidence="2">
    <location>
        <begin position="95"/>
        <end position="301"/>
    </location>
</feature>
<name>A0A1H4JT74_9HYPH</name>
<dbReference type="PANTHER" id="PTHR48081:SF8">
    <property type="entry name" value="ALPHA_BETA HYDROLASE FOLD-3 DOMAIN-CONTAINING PROTEIN-RELATED"/>
    <property type="match status" value="1"/>
</dbReference>
<keyword evidence="1" id="KW-0378">Hydrolase</keyword>
<keyword evidence="4" id="KW-1185">Reference proteome</keyword>
<evidence type="ECO:0000259" key="2">
    <source>
        <dbReference type="Pfam" id="PF07859"/>
    </source>
</evidence>
<dbReference type="Pfam" id="PF07859">
    <property type="entry name" value="Abhydrolase_3"/>
    <property type="match status" value="1"/>
</dbReference>
<reference evidence="4" key="1">
    <citation type="submission" date="2016-10" db="EMBL/GenBank/DDBJ databases">
        <authorList>
            <person name="Varghese N."/>
            <person name="Submissions S."/>
        </authorList>
    </citation>
    <scope>NUCLEOTIDE SEQUENCE [LARGE SCALE GENOMIC DNA]</scope>
    <source>
        <strain evidence="4">ES.061</strain>
    </source>
</reference>
<dbReference type="AlphaFoldDB" id="A0A1H4JT74"/>
<dbReference type="PANTHER" id="PTHR48081">
    <property type="entry name" value="AB HYDROLASE SUPERFAMILY PROTEIN C4A8.06C"/>
    <property type="match status" value="1"/>
</dbReference>
<dbReference type="Proteomes" id="UP000199064">
    <property type="component" value="Unassembled WGS sequence"/>
</dbReference>